<proteinExistence type="predicted"/>
<dbReference type="GeneID" id="94351283"/>
<gene>
    <name evidence="1" type="ORF">CCR75_007554</name>
</gene>
<keyword evidence="2" id="KW-1185">Reference proteome</keyword>
<dbReference type="AlphaFoldDB" id="A0A976ILI4"/>
<dbReference type="EMBL" id="SHOA02000005">
    <property type="protein sequence ID" value="TDH73933.1"/>
    <property type="molecule type" value="Genomic_DNA"/>
</dbReference>
<protein>
    <submittedName>
        <fullName evidence="1">Uncharacterized protein</fullName>
    </submittedName>
</protein>
<sequence>MEGYGELNVSTTSSGGTERLHPAFSWCFWWYERPWMVNLRRGLCKRDAFSFVNAALASFKWVGLFGCLL</sequence>
<name>A0A976ILI4_BRELC</name>
<evidence type="ECO:0000313" key="1">
    <source>
        <dbReference type="EMBL" id="TDH73933.1"/>
    </source>
</evidence>
<dbReference type="Proteomes" id="UP000294530">
    <property type="component" value="Unassembled WGS sequence"/>
</dbReference>
<dbReference type="RefSeq" id="XP_067823431.1">
    <property type="nucleotide sequence ID" value="XM_067965612.1"/>
</dbReference>
<organism evidence="1 2">
    <name type="scientific">Bremia lactucae</name>
    <name type="common">Lettuce downy mildew</name>
    <dbReference type="NCBI Taxonomy" id="4779"/>
    <lineage>
        <taxon>Eukaryota</taxon>
        <taxon>Sar</taxon>
        <taxon>Stramenopiles</taxon>
        <taxon>Oomycota</taxon>
        <taxon>Peronosporomycetes</taxon>
        <taxon>Peronosporales</taxon>
        <taxon>Peronosporaceae</taxon>
        <taxon>Bremia</taxon>
    </lineage>
</organism>
<evidence type="ECO:0000313" key="2">
    <source>
        <dbReference type="Proteomes" id="UP000294530"/>
    </source>
</evidence>
<reference evidence="1 2" key="1">
    <citation type="journal article" date="2021" name="Genome Biol.">
        <title>AFLAP: assembly-free linkage analysis pipeline using k-mers from genome sequencing data.</title>
        <authorList>
            <person name="Fletcher K."/>
            <person name="Zhang L."/>
            <person name="Gil J."/>
            <person name="Han R."/>
            <person name="Cavanaugh K."/>
            <person name="Michelmore R."/>
        </authorList>
    </citation>
    <scope>NUCLEOTIDE SEQUENCE [LARGE SCALE GENOMIC DNA]</scope>
    <source>
        <strain evidence="1 2">SF5</strain>
    </source>
</reference>
<accession>A0A976ILI4</accession>
<comment type="caution">
    <text evidence="1">The sequence shown here is derived from an EMBL/GenBank/DDBJ whole genome shotgun (WGS) entry which is preliminary data.</text>
</comment>
<dbReference type="KEGG" id="blac:94351283"/>